<dbReference type="EMBL" id="CAJVPV010000012">
    <property type="protein sequence ID" value="CAG8438108.1"/>
    <property type="molecule type" value="Genomic_DNA"/>
</dbReference>
<dbReference type="AlphaFoldDB" id="A0A9N8V5P4"/>
<evidence type="ECO:0000313" key="2">
    <source>
        <dbReference type="EMBL" id="CAG8438108.1"/>
    </source>
</evidence>
<comment type="caution">
    <text evidence="2">The sequence shown here is derived from an EMBL/GenBank/DDBJ whole genome shotgun (WGS) entry which is preliminary data.</text>
</comment>
<proteinExistence type="predicted"/>
<feature type="compositionally biased region" description="Basic and acidic residues" evidence="1">
    <location>
        <begin position="272"/>
        <end position="283"/>
    </location>
</feature>
<reference evidence="2" key="1">
    <citation type="submission" date="2021-06" db="EMBL/GenBank/DDBJ databases">
        <authorList>
            <person name="Kallberg Y."/>
            <person name="Tangrot J."/>
            <person name="Rosling A."/>
        </authorList>
    </citation>
    <scope>NUCLEOTIDE SEQUENCE</scope>
    <source>
        <strain evidence="2">CL551</strain>
    </source>
</reference>
<protein>
    <submittedName>
        <fullName evidence="2">6720_t:CDS:1</fullName>
    </submittedName>
</protein>
<accession>A0A9N8V5P4</accession>
<feature type="compositionally biased region" description="Basic and acidic residues" evidence="1">
    <location>
        <begin position="41"/>
        <end position="57"/>
    </location>
</feature>
<feature type="compositionally biased region" description="Polar residues" evidence="1">
    <location>
        <begin position="61"/>
        <end position="75"/>
    </location>
</feature>
<evidence type="ECO:0000313" key="3">
    <source>
        <dbReference type="Proteomes" id="UP000789342"/>
    </source>
</evidence>
<feature type="compositionally biased region" description="Basic and acidic residues" evidence="1">
    <location>
        <begin position="99"/>
        <end position="108"/>
    </location>
</feature>
<evidence type="ECO:0000256" key="1">
    <source>
        <dbReference type="SAM" id="MobiDB-lite"/>
    </source>
</evidence>
<feature type="region of interest" description="Disordered" evidence="1">
    <location>
        <begin position="1"/>
        <end position="114"/>
    </location>
</feature>
<gene>
    <name evidence="2" type="ORF">AMORRO_LOCUS65</name>
</gene>
<feature type="compositionally biased region" description="Basic and acidic residues" evidence="1">
    <location>
        <begin position="76"/>
        <end position="86"/>
    </location>
</feature>
<feature type="region of interest" description="Disordered" evidence="1">
    <location>
        <begin position="255"/>
        <end position="306"/>
    </location>
</feature>
<feature type="compositionally biased region" description="Polar residues" evidence="1">
    <location>
        <begin position="30"/>
        <end position="40"/>
    </location>
</feature>
<keyword evidence="3" id="KW-1185">Reference proteome</keyword>
<sequence>MSVSYQGNTIDSNDSSGVPDQDDTREISRSLVNTSSSETNSDNHLKRTENSSDHISDDSPETNFNNSSEQINSRCDGSKTRTKDTDIPVSGISDITSNPDKHQEETKSRVTNSSPTTTIYTKLKSLKEKEVDDFFDLLKKERISNIMRERNREKKFQCESPSQEAHSEEKHVIEISANLVRPNNETSITPSILAMSQLSPDNRDIISLYKNACDAEVGAIKANQEETLRWCFYARKFKSMYKDFMVNNKVGEKKAKGQKPDIEFTDDSSDVDETKMLEEHPIGPEKSLLDVSNDRDPSYEYDFEDV</sequence>
<name>A0A9N8V5P4_9GLOM</name>
<organism evidence="2 3">
    <name type="scientific">Acaulospora morrowiae</name>
    <dbReference type="NCBI Taxonomy" id="94023"/>
    <lineage>
        <taxon>Eukaryota</taxon>
        <taxon>Fungi</taxon>
        <taxon>Fungi incertae sedis</taxon>
        <taxon>Mucoromycota</taxon>
        <taxon>Glomeromycotina</taxon>
        <taxon>Glomeromycetes</taxon>
        <taxon>Diversisporales</taxon>
        <taxon>Acaulosporaceae</taxon>
        <taxon>Acaulospora</taxon>
    </lineage>
</organism>
<dbReference type="Proteomes" id="UP000789342">
    <property type="component" value="Unassembled WGS sequence"/>
</dbReference>
<feature type="compositionally biased region" description="Polar residues" evidence="1">
    <location>
        <begin position="1"/>
        <end position="18"/>
    </location>
</feature>